<keyword evidence="1" id="KW-0479">Metal-binding</keyword>
<dbReference type="GO" id="GO:0046872">
    <property type="term" value="F:metal ion binding"/>
    <property type="evidence" value="ECO:0007669"/>
    <property type="project" value="UniProtKB-KW"/>
</dbReference>
<proteinExistence type="predicted"/>
<dbReference type="SUPFAM" id="SSF51556">
    <property type="entry name" value="Metallo-dependent hydrolases"/>
    <property type="match status" value="1"/>
</dbReference>
<dbReference type="PANTHER" id="PTHR46124">
    <property type="entry name" value="D-AMINOACYL-TRNA DEACYLASE"/>
    <property type="match status" value="1"/>
</dbReference>
<name>A0A972FMS4_9FLAO</name>
<dbReference type="Pfam" id="PF01026">
    <property type="entry name" value="TatD_DNase"/>
    <property type="match status" value="1"/>
</dbReference>
<dbReference type="RefSeq" id="WP_169528012.1">
    <property type="nucleotide sequence ID" value="NZ_JAAMPU010000107.1"/>
</dbReference>
<feature type="binding site" evidence="1">
    <location>
        <position position="128"/>
    </location>
    <ligand>
        <name>a divalent metal cation</name>
        <dbReference type="ChEBI" id="CHEBI:60240"/>
        <label>2</label>
    </ligand>
</feature>
<keyword evidence="3" id="KW-1185">Reference proteome</keyword>
<evidence type="ECO:0000256" key="1">
    <source>
        <dbReference type="PIRSR" id="PIRSR005902-1"/>
    </source>
</evidence>
<dbReference type="GO" id="GO:0005829">
    <property type="term" value="C:cytosol"/>
    <property type="evidence" value="ECO:0007669"/>
    <property type="project" value="TreeGrafter"/>
</dbReference>
<dbReference type="InterPro" id="IPR032466">
    <property type="entry name" value="Metal_Hydrolase"/>
</dbReference>
<dbReference type="AlphaFoldDB" id="A0A972FMS4"/>
<dbReference type="GO" id="GO:0016788">
    <property type="term" value="F:hydrolase activity, acting on ester bonds"/>
    <property type="evidence" value="ECO:0007669"/>
    <property type="project" value="InterPro"/>
</dbReference>
<keyword evidence="2" id="KW-0378">Hydrolase</keyword>
<reference evidence="2" key="1">
    <citation type="submission" date="2020-02" db="EMBL/GenBank/DDBJ databases">
        <title>Flavobacterium sp. genome.</title>
        <authorList>
            <person name="Jung H.S."/>
            <person name="Baek J.H."/>
            <person name="Jeon C.O."/>
        </authorList>
    </citation>
    <scope>NUCLEOTIDE SEQUENCE</scope>
    <source>
        <strain evidence="2">SE-s28</strain>
    </source>
</reference>
<dbReference type="InterPro" id="IPR001130">
    <property type="entry name" value="TatD-like"/>
</dbReference>
<feature type="binding site" evidence="1">
    <location>
        <position position="69"/>
    </location>
    <ligand>
        <name>a divalent metal cation</name>
        <dbReference type="ChEBI" id="CHEBI:60240"/>
        <label>1</label>
    </ligand>
</feature>
<accession>A0A972FMS4</accession>
<sequence length="213" mass="23728">MQLINLHTHKVSGNASVIEIVNQYPDEFSKTKRFSIGIHPWRIETDKIGQQLDFIESQLKDPSCLAIGECGLDKRIETPMDVQTDVFISQLELAQSFSKPVIVHCVAAYQEVIEICRQNKITVPIIIHGFSKNIQVAKTLVAAGFYVSFGKWLMQNPELASVLIAVPDNSYFLETDSSDYGIASVYEKAAIAKGLDKAEIAAQIEMNFNTVFS</sequence>
<dbReference type="PANTHER" id="PTHR46124:SF3">
    <property type="entry name" value="HYDROLASE"/>
    <property type="match status" value="1"/>
</dbReference>
<dbReference type="CDD" id="cd01310">
    <property type="entry name" value="TatD_DNAse"/>
    <property type="match status" value="1"/>
</dbReference>
<dbReference type="EMBL" id="JAAMPU010000107">
    <property type="protein sequence ID" value="NMH28906.1"/>
    <property type="molecule type" value="Genomic_DNA"/>
</dbReference>
<comment type="caution">
    <text evidence="2">The sequence shown here is derived from an EMBL/GenBank/DDBJ whole genome shotgun (WGS) entry which is preliminary data.</text>
</comment>
<evidence type="ECO:0000313" key="3">
    <source>
        <dbReference type="Proteomes" id="UP000712080"/>
    </source>
</evidence>
<organism evidence="2 3">
    <name type="scientific">Flavobacterium silvaticum</name>
    <dbReference type="NCBI Taxonomy" id="1852020"/>
    <lineage>
        <taxon>Bacteria</taxon>
        <taxon>Pseudomonadati</taxon>
        <taxon>Bacteroidota</taxon>
        <taxon>Flavobacteriia</taxon>
        <taxon>Flavobacteriales</taxon>
        <taxon>Flavobacteriaceae</taxon>
        <taxon>Flavobacterium</taxon>
    </lineage>
</organism>
<feature type="binding site" evidence="1">
    <location>
        <position position="176"/>
    </location>
    <ligand>
        <name>a divalent metal cation</name>
        <dbReference type="ChEBI" id="CHEBI:60240"/>
        <label>1</label>
    </ligand>
</feature>
<dbReference type="Proteomes" id="UP000712080">
    <property type="component" value="Unassembled WGS sequence"/>
</dbReference>
<dbReference type="Gene3D" id="3.20.20.140">
    <property type="entry name" value="Metal-dependent hydrolases"/>
    <property type="match status" value="1"/>
</dbReference>
<gene>
    <name evidence="2" type="ORF">G6047_12755</name>
</gene>
<evidence type="ECO:0000313" key="2">
    <source>
        <dbReference type="EMBL" id="NMH28906.1"/>
    </source>
</evidence>
<feature type="binding site" evidence="1">
    <location>
        <position position="104"/>
    </location>
    <ligand>
        <name>a divalent metal cation</name>
        <dbReference type="ChEBI" id="CHEBI:60240"/>
        <label>2</label>
    </ligand>
</feature>
<dbReference type="PIRSF" id="PIRSF005902">
    <property type="entry name" value="DNase_TatD"/>
    <property type="match status" value="1"/>
</dbReference>
<protein>
    <submittedName>
        <fullName evidence="2">TatD family hydrolase</fullName>
    </submittedName>
</protein>